<dbReference type="AlphaFoldDB" id="V4AC25"/>
<dbReference type="GeneID" id="20245395"/>
<dbReference type="OMA" id="MSGCLSI"/>
<feature type="non-terminal residue" evidence="8">
    <location>
        <position position="382"/>
    </location>
</feature>
<sequence length="382" mass="43378">MTNFKMSDNSDSGSEENYYDKSNGKDYDVCRDFLRNVCKRGRKCKYRHPSNGEQRESANQKIVFCHDYQNTGCHRVNCKFLHCTREEEETYHSTRQLPPRLHQIVLTGNGGEGSKFDIPICKDFQKGQCVRGMKCKYRHVKNDYQQNGLAERGVENRFDDRYEEERYEGFDRYDTYSVAKRRRVELVSYPGFEDRYRPMSYHIVEEENLMLRRKVEELKKTIADLTATNEVLLEQNARYRVSKANAVQTLTGGDLAHTQLTPAVTPGGPATGNSFNMNSTLTQQISMNSDLATQHALQTAQRIASVNAAGMNVTPTINASMVPVSMTQTMVPVTMGQNNISMQNLQSGCTITRSIPQSFAAHQSNPLISYPIMSHSMRTAAV</sequence>
<dbReference type="RefSeq" id="XP_009047725.1">
    <property type="nucleotide sequence ID" value="XM_009049477.1"/>
</dbReference>
<accession>V4AC25</accession>
<dbReference type="HOGENOM" id="CLU_039343_0_0_1"/>
<proteinExistence type="predicted"/>
<organism evidence="8 9">
    <name type="scientific">Lottia gigantea</name>
    <name type="common">Giant owl limpet</name>
    <dbReference type="NCBI Taxonomy" id="225164"/>
    <lineage>
        <taxon>Eukaryota</taxon>
        <taxon>Metazoa</taxon>
        <taxon>Spiralia</taxon>
        <taxon>Lophotrochozoa</taxon>
        <taxon>Mollusca</taxon>
        <taxon>Gastropoda</taxon>
        <taxon>Patellogastropoda</taxon>
        <taxon>Lottioidea</taxon>
        <taxon>Lottiidae</taxon>
        <taxon>Lottia</taxon>
    </lineage>
</organism>
<keyword evidence="9" id="KW-1185">Reference proteome</keyword>
<gene>
    <name evidence="8" type="ORF">LOTGIDRAFT_200237</name>
</gene>
<evidence type="ECO:0000313" key="8">
    <source>
        <dbReference type="EMBL" id="ESP01554.1"/>
    </source>
</evidence>
<feature type="zinc finger region" description="C3H1-type" evidence="5">
    <location>
        <begin position="59"/>
        <end position="85"/>
    </location>
</feature>
<keyword evidence="6" id="KW-0175">Coiled coil</keyword>
<dbReference type="EMBL" id="KB200467">
    <property type="protein sequence ID" value="ESP01554.1"/>
    <property type="molecule type" value="Genomic_DNA"/>
</dbReference>
<dbReference type="Pfam" id="PF18044">
    <property type="entry name" value="zf-CCCH_4"/>
    <property type="match status" value="1"/>
</dbReference>
<dbReference type="GO" id="GO:0043484">
    <property type="term" value="P:regulation of RNA splicing"/>
    <property type="evidence" value="ECO:0007669"/>
    <property type="project" value="TreeGrafter"/>
</dbReference>
<evidence type="ECO:0000313" key="9">
    <source>
        <dbReference type="Proteomes" id="UP000030746"/>
    </source>
</evidence>
<keyword evidence="2" id="KW-0677">Repeat</keyword>
<dbReference type="GO" id="GO:0008270">
    <property type="term" value="F:zinc ion binding"/>
    <property type="evidence" value="ECO:0007669"/>
    <property type="project" value="UniProtKB-KW"/>
</dbReference>
<dbReference type="PANTHER" id="PTHR12675">
    <property type="entry name" value="MUSCLEBLIND-LIKE PROTEIN"/>
    <property type="match status" value="1"/>
</dbReference>
<feature type="domain" description="C3H1-type" evidence="7">
    <location>
        <begin position="59"/>
        <end position="85"/>
    </location>
</feature>
<dbReference type="InterPro" id="IPR041367">
    <property type="entry name" value="Znf-CCCH_4"/>
</dbReference>
<evidence type="ECO:0000256" key="6">
    <source>
        <dbReference type="SAM" id="Coils"/>
    </source>
</evidence>
<dbReference type="InterPro" id="IPR000571">
    <property type="entry name" value="Znf_CCCH"/>
</dbReference>
<reference evidence="8 9" key="1">
    <citation type="journal article" date="2013" name="Nature">
        <title>Insights into bilaterian evolution from three spiralian genomes.</title>
        <authorList>
            <person name="Simakov O."/>
            <person name="Marletaz F."/>
            <person name="Cho S.J."/>
            <person name="Edsinger-Gonzales E."/>
            <person name="Havlak P."/>
            <person name="Hellsten U."/>
            <person name="Kuo D.H."/>
            <person name="Larsson T."/>
            <person name="Lv J."/>
            <person name="Arendt D."/>
            <person name="Savage R."/>
            <person name="Osoegawa K."/>
            <person name="de Jong P."/>
            <person name="Grimwood J."/>
            <person name="Chapman J.A."/>
            <person name="Shapiro H."/>
            <person name="Aerts A."/>
            <person name="Otillar R.P."/>
            <person name="Terry A.Y."/>
            <person name="Boore J.L."/>
            <person name="Grigoriev I.V."/>
            <person name="Lindberg D.R."/>
            <person name="Seaver E.C."/>
            <person name="Weisblat D.A."/>
            <person name="Putnam N.H."/>
            <person name="Rokhsar D.S."/>
        </authorList>
    </citation>
    <scope>NUCLEOTIDE SEQUENCE [LARGE SCALE GENOMIC DNA]</scope>
</reference>
<evidence type="ECO:0000256" key="2">
    <source>
        <dbReference type="ARBA" id="ARBA00022737"/>
    </source>
</evidence>
<dbReference type="CTD" id="20245395"/>
<keyword evidence="4 5" id="KW-0862">Zinc</keyword>
<keyword evidence="1 5" id="KW-0479">Metal-binding</keyword>
<dbReference type="Gene3D" id="3.30.1370.210">
    <property type="match status" value="2"/>
</dbReference>
<dbReference type="PROSITE" id="PS50103">
    <property type="entry name" value="ZF_C3H1"/>
    <property type="match status" value="3"/>
</dbReference>
<dbReference type="Proteomes" id="UP000030746">
    <property type="component" value="Unassembled WGS sequence"/>
</dbReference>
<feature type="zinc finger region" description="C3H1-type" evidence="5">
    <location>
        <begin position="115"/>
        <end position="142"/>
    </location>
</feature>
<feature type="zinc finger region" description="C3H1-type" evidence="5">
    <location>
        <begin position="24"/>
        <end position="51"/>
    </location>
</feature>
<feature type="coiled-coil region" evidence="6">
    <location>
        <begin position="201"/>
        <end position="235"/>
    </location>
</feature>
<evidence type="ECO:0000259" key="7">
    <source>
        <dbReference type="PROSITE" id="PS50103"/>
    </source>
</evidence>
<name>V4AC25_LOTGI</name>
<dbReference type="OrthoDB" id="250836at2759"/>
<evidence type="ECO:0000256" key="3">
    <source>
        <dbReference type="ARBA" id="ARBA00022771"/>
    </source>
</evidence>
<dbReference type="PANTHER" id="PTHR12675:SF6">
    <property type="entry name" value="ZINC FINGER CCCH DOMAIN-CONTAINING PROTEIN 10"/>
    <property type="match status" value="1"/>
</dbReference>
<evidence type="ECO:0000256" key="5">
    <source>
        <dbReference type="PROSITE-ProRule" id="PRU00723"/>
    </source>
</evidence>
<dbReference type="SMART" id="SM00356">
    <property type="entry name" value="ZnF_C3H1"/>
    <property type="match status" value="3"/>
</dbReference>
<dbReference type="KEGG" id="lgi:LOTGIDRAFT_200237"/>
<evidence type="ECO:0000256" key="4">
    <source>
        <dbReference type="ARBA" id="ARBA00022833"/>
    </source>
</evidence>
<protein>
    <recommendedName>
        <fullName evidence="7">C3H1-type domain-containing protein</fullName>
    </recommendedName>
</protein>
<feature type="domain" description="C3H1-type" evidence="7">
    <location>
        <begin position="115"/>
        <end position="142"/>
    </location>
</feature>
<dbReference type="GO" id="GO:0003723">
    <property type="term" value="F:RNA binding"/>
    <property type="evidence" value="ECO:0007669"/>
    <property type="project" value="TreeGrafter"/>
</dbReference>
<keyword evidence="3 5" id="KW-0863">Zinc-finger</keyword>
<evidence type="ECO:0000256" key="1">
    <source>
        <dbReference type="ARBA" id="ARBA00022723"/>
    </source>
</evidence>
<feature type="domain" description="C3H1-type" evidence="7">
    <location>
        <begin position="24"/>
        <end position="51"/>
    </location>
</feature>